<keyword evidence="1" id="KW-0808">Transferase</keyword>
<dbReference type="GO" id="GO:0016740">
    <property type="term" value="F:transferase activity"/>
    <property type="evidence" value="ECO:0007669"/>
    <property type="project" value="UniProtKB-KW"/>
</dbReference>
<evidence type="ECO:0000313" key="2">
    <source>
        <dbReference type="Proteomes" id="UP000182227"/>
    </source>
</evidence>
<accession>A0A0U1CX46</accession>
<name>A0A0U1CX46_9MYCO</name>
<proteinExistence type="predicted"/>
<dbReference type="AlphaFoldDB" id="A0A0U1CX46"/>
<gene>
    <name evidence="1" type="ORF">BN970_00158</name>
</gene>
<reference evidence="1 2" key="1">
    <citation type="submission" date="2015-03" db="EMBL/GenBank/DDBJ databases">
        <authorList>
            <person name="Murphy D."/>
        </authorList>
    </citation>
    <scope>NUCLEOTIDE SEQUENCE [LARGE SCALE GENOMIC DNA]</scope>
    <source>
        <strain evidence="1 2">D16</strain>
    </source>
</reference>
<organism evidence="1 2">
    <name type="scientific">Mycolicibacterium conceptionense</name>
    <dbReference type="NCBI Taxonomy" id="451644"/>
    <lineage>
        <taxon>Bacteria</taxon>
        <taxon>Bacillati</taxon>
        <taxon>Actinomycetota</taxon>
        <taxon>Actinomycetes</taxon>
        <taxon>Mycobacteriales</taxon>
        <taxon>Mycobacteriaceae</taxon>
        <taxon>Mycolicibacterium</taxon>
    </lineage>
</organism>
<sequence>MRPADVDELTAVLGELLDSPSERRKLGAAGRQRALDVFSWESVAAQTVAVYEMARERVGARTRGAGEGKVTSC</sequence>
<dbReference type="EMBL" id="CTEF01000001">
    <property type="protein sequence ID" value="CQD02490.1"/>
    <property type="molecule type" value="Genomic_DNA"/>
</dbReference>
<evidence type="ECO:0000313" key="1">
    <source>
        <dbReference type="EMBL" id="CQD02490.1"/>
    </source>
</evidence>
<dbReference type="Proteomes" id="UP000182227">
    <property type="component" value="Unassembled WGS sequence"/>
</dbReference>
<protein>
    <submittedName>
        <fullName evidence="1">Glycosyl transferase family protein</fullName>
    </submittedName>
</protein>
<dbReference type="Gene3D" id="3.40.50.2000">
    <property type="entry name" value="Glycogen Phosphorylase B"/>
    <property type="match status" value="1"/>
</dbReference>
<dbReference type="SUPFAM" id="SSF53756">
    <property type="entry name" value="UDP-Glycosyltransferase/glycogen phosphorylase"/>
    <property type="match status" value="1"/>
</dbReference>